<dbReference type="SUPFAM" id="SSF53335">
    <property type="entry name" value="S-adenosyl-L-methionine-dependent methyltransferases"/>
    <property type="match status" value="2"/>
</dbReference>
<feature type="domain" description="O-methyltransferase dimerisation" evidence="5">
    <location>
        <begin position="80"/>
        <end position="154"/>
    </location>
</feature>
<dbReference type="CDD" id="cd02440">
    <property type="entry name" value="AdoMet_MTases"/>
    <property type="match status" value="1"/>
</dbReference>
<keyword evidence="1" id="KW-0489">Methyltransferase</keyword>
<dbReference type="InterPro" id="IPR012967">
    <property type="entry name" value="COMT_dimerisation"/>
</dbReference>
<dbReference type="Pfam" id="PF01564">
    <property type="entry name" value="Spermine_synth"/>
    <property type="match status" value="1"/>
</dbReference>
<evidence type="ECO:0000259" key="5">
    <source>
        <dbReference type="Pfam" id="PF08100"/>
    </source>
</evidence>
<name>A0A8H5HQG8_9AGAR</name>
<feature type="transmembrane region" description="Helical" evidence="4">
    <location>
        <begin position="430"/>
        <end position="449"/>
    </location>
</feature>
<dbReference type="AlphaFoldDB" id="A0A8H5HQG8"/>
<evidence type="ECO:0000256" key="1">
    <source>
        <dbReference type="ARBA" id="ARBA00022603"/>
    </source>
</evidence>
<dbReference type="Pfam" id="PF08100">
    <property type="entry name" value="Dimerisation"/>
    <property type="match status" value="1"/>
</dbReference>
<dbReference type="GO" id="GO:0046983">
    <property type="term" value="F:protein dimerization activity"/>
    <property type="evidence" value="ECO:0007669"/>
    <property type="project" value="InterPro"/>
</dbReference>
<comment type="caution">
    <text evidence="6">The sequence shown here is derived from an EMBL/GenBank/DDBJ whole genome shotgun (WGS) entry which is preliminary data.</text>
</comment>
<evidence type="ECO:0000256" key="2">
    <source>
        <dbReference type="ARBA" id="ARBA00022679"/>
    </source>
</evidence>
<dbReference type="GO" id="GO:0008168">
    <property type="term" value="F:methyltransferase activity"/>
    <property type="evidence" value="ECO:0007669"/>
    <property type="project" value="UniProtKB-KW"/>
</dbReference>
<keyword evidence="3" id="KW-0949">S-adenosyl-L-methionine</keyword>
<evidence type="ECO:0000313" key="6">
    <source>
        <dbReference type="EMBL" id="KAF5387657.1"/>
    </source>
</evidence>
<dbReference type="Gene3D" id="3.40.50.150">
    <property type="entry name" value="Vaccinia Virus protein VP39"/>
    <property type="match status" value="2"/>
</dbReference>
<gene>
    <name evidence="6" type="ORF">D9615_000594</name>
</gene>
<dbReference type="InterPro" id="IPR036390">
    <property type="entry name" value="WH_DNA-bd_sf"/>
</dbReference>
<keyword evidence="4" id="KW-0812">Transmembrane</keyword>
<dbReference type="GO" id="GO:0032259">
    <property type="term" value="P:methylation"/>
    <property type="evidence" value="ECO:0007669"/>
    <property type="project" value="UniProtKB-KW"/>
</dbReference>
<dbReference type="Proteomes" id="UP000565441">
    <property type="component" value="Unassembled WGS sequence"/>
</dbReference>
<feature type="transmembrane region" description="Helical" evidence="4">
    <location>
        <begin position="366"/>
        <end position="388"/>
    </location>
</feature>
<feature type="transmembrane region" description="Helical" evidence="4">
    <location>
        <begin position="461"/>
        <end position="486"/>
    </location>
</feature>
<dbReference type="OrthoDB" id="2016285at2759"/>
<keyword evidence="2" id="KW-0808">Transferase</keyword>
<evidence type="ECO:0000256" key="3">
    <source>
        <dbReference type="ARBA" id="ARBA00022691"/>
    </source>
</evidence>
<feature type="transmembrane region" description="Helical" evidence="4">
    <location>
        <begin position="400"/>
        <end position="418"/>
    </location>
</feature>
<sequence>MSSSPIITLAKIISDAAANIDRYCTEHRVQLPELGDVFNPQAEFVLLDPFISEQASYIVGAAAQISTIVRPAPLSMMSTAIQFHVPSALRVAIETNTVEILRESGPKGLHVNDIAAKNKANPEKLARVLRLLATEHIFTEVSPDVFANNRLSSVVDTGKSLQELDIRPSEKHVGTSGLAALTGHFTDDVFKSSSHLGDVFSDASFCNSEDPAKTAFNLAFRTELPVFAWFDGPGNEARLHRFGIGMEGGSNMFPPQAVVEGTLMTSPENHGFDWEALDTGLVVDVGGGIGSQSLTVAKAHPNISFVIQDRESVVDEAIKFWEAERPEAVSIGRVKFQARFKLSETGTMSASSNQTPKRRGSNAPKVAVLEIASALIGLVSVSFVLFAYERALIPQYGSGPTTYLLNKVILASIIFAAVNPIRVNTTRNWLYTAIDLAVASNATYWGAVWTARMKDPVVGPALTHAFVLAPLVFCLTTSVVEAQLIYTQRQKDGASSPIIYRVVAAGVSFVVGKTLSRRVWTNTDYLNSISDSQIYLSLAGLSWCLWICKSTLSLAPTRQQKGMSLSENQIKAILIVAFVSFWGSTYHNLASPVLPHPLKETYTHPIVPLQIHSAVQSTTGLIVVGEALPPPDYNGQPDQNMHSVRYLRASHSILGGVWTQSKVHVLDDEPPITDSFGTRLGDSIYSTFVLQEAVRLVNSTQRGKAGLWENALIIGLGTGISATAFSRHGISTTIVEIDPAVYNAARTFFGLPDPGPGKVFLEDARTWAANKRESIQGGNKETSYEIVVHDCFSGGGVPEHIFTVEFWKDLKTMMHPEGIIVVNFAGILKTDSTRMVLQTLEQSFGQCRAFHDLFNEMTEEQYDVDFINVVFFCTSSKAPLTFRSSRKSDWLGSPLRRHVLNSLPTREVNLDLIRDPLNVQENSKYLLTDAHNPLGKFQNEQGLHHWKLMREVLPDVHWETY</sequence>
<reference evidence="6 7" key="1">
    <citation type="journal article" date="2020" name="ISME J.">
        <title>Uncovering the hidden diversity of litter-decomposition mechanisms in mushroom-forming fungi.</title>
        <authorList>
            <person name="Floudas D."/>
            <person name="Bentzer J."/>
            <person name="Ahren D."/>
            <person name="Johansson T."/>
            <person name="Persson P."/>
            <person name="Tunlid A."/>
        </authorList>
    </citation>
    <scope>NUCLEOTIDE SEQUENCE [LARGE SCALE GENOMIC DNA]</scope>
    <source>
        <strain evidence="6 7">CBS 661.87</strain>
    </source>
</reference>
<keyword evidence="7" id="KW-1185">Reference proteome</keyword>
<dbReference type="NCBIfam" id="NF037959">
    <property type="entry name" value="MFS_SpdSyn"/>
    <property type="match status" value="1"/>
</dbReference>
<evidence type="ECO:0000313" key="7">
    <source>
        <dbReference type="Proteomes" id="UP000565441"/>
    </source>
</evidence>
<dbReference type="Gene3D" id="1.10.10.10">
    <property type="entry name" value="Winged helix-like DNA-binding domain superfamily/Winged helix DNA-binding domain"/>
    <property type="match status" value="1"/>
</dbReference>
<evidence type="ECO:0000256" key="4">
    <source>
        <dbReference type="SAM" id="Phobius"/>
    </source>
</evidence>
<protein>
    <recommendedName>
        <fullName evidence="5">O-methyltransferase dimerisation domain-containing protein</fullName>
    </recommendedName>
</protein>
<dbReference type="InterPro" id="IPR036388">
    <property type="entry name" value="WH-like_DNA-bd_sf"/>
</dbReference>
<dbReference type="SUPFAM" id="SSF46785">
    <property type="entry name" value="Winged helix' DNA-binding domain"/>
    <property type="match status" value="1"/>
</dbReference>
<dbReference type="EMBL" id="JAACJP010000001">
    <property type="protein sequence ID" value="KAF5387657.1"/>
    <property type="molecule type" value="Genomic_DNA"/>
</dbReference>
<dbReference type="PANTHER" id="PTHR43712:SF2">
    <property type="entry name" value="O-METHYLTRANSFERASE CICE"/>
    <property type="match status" value="1"/>
</dbReference>
<accession>A0A8H5HQG8</accession>
<organism evidence="6 7">
    <name type="scientific">Tricholomella constricta</name>
    <dbReference type="NCBI Taxonomy" id="117010"/>
    <lineage>
        <taxon>Eukaryota</taxon>
        <taxon>Fungi</taxon>
        <taxon>Dikarya</taxon>
        <taxon>Basidiomycota</taxon>
        <taxon>Agaricomycotina</taxon>
        <taxon>Agaricomycetes</taxon>
        <taxon>Agaricomycetidae</taxon>
        <taxon>Agaricales</taxon>
        <taxon>Tricholomatineae</taxon>
        <taxon>Lyophyllaceae</taxon>
        <taxon>Tricholomella</taxon>
    </lineage>
</organism>
<keyword evidence="4" id="KW-1133">Transmembrane helix</keyword>
<keyword evidence="4" id="KW-0472">Membrane</keyword>
<dbReference type="InterPro" id="IPR029063">
    <property type="entry name" value="SAM-dependent_MTases_sf"/>
</dbReference>
<dbReference type="PANTHER" id="PTHR43712">
    <property type="entry name" value="PUTATIVE (AFU_ORTHOLOGUE AFUA_4G14580)-RELATED"/>
    <property type="match status" value="1"/>
</dbReference>
<proteinExistence type="predicted"/>